<feature type="transmembrane region" description="Helical" evidence="1">
    <location>
        <begin position="38"/>
        <end position="59"/>
    </location>
</feature>
<proteinExistence type="predicted"/>
<accession>A0A182VNU1</accession>
<organism evidence="2 3">
    <name type="scientific">Anopheles merus</name>
    <name type="common">Mosquito</name>
    <dbReference type="NCBI Taxonomy" id="30066"/>
    <lineage>
        <taxon>Eukaryota</taxon>
        <taxon>Metazoa</taxon>
        <taxon>Ecdysozoa</taxon>
        <taxon>Arthropoda</taxon>
        <taxon>Hexapoda</taxon>
        <taxon>Insecta</taxon>
        <taxon>Pterygota</taxon>
        <taxon>Neoptera</taxon>
        <taxon>Endopterygota</taxon>
        <taxon>Diptera</taxon>
        <taxon>Nematocera</taxon>
        <taxon>Culicoidea</taxon>
        <taxon>Culicidae</taxon>
        <taxon>Anophelinae</taxon>
        <taxon>Anopheles</taxon>
    </lineage>
</organism>
<keyword evidence="1" id="KW-0472">Membrane</keyword>
<evidence type="ECO:0000313" key="2">
    <source>
        <dbReference type="EnsemblMetazoa" id="AMEM018132-PA"/>
    </source>
</evidence>
<name>A0A182VNU1_ANOME</name>
<reference evidence="2" key="1">
    <citation type="submission" date="2020-05" db="UniProtKB">
        <authorList>
            <consortium name="EnsemblMetazoa"/>
        </authorList>
    </citation>
    <scope>IDENTIFICATION</scope>
    <source>
        <strain evidence="2">MAF</strain>
    </source>
</reference>
<evidence type="ECO:0000256" key="1">
    <source>
        <dbReference type="SAM" id="Phobius"/>
    </source>
</evidence>
<dbReference type="VEuPathDB" id="VectorBase:AMEM018132"/>
<sequence length="103" mass="10458">MTPFCCCSGSVLAPLALLPLLGAVIRLQESLSSLKFRLISSVSFIVLAASSVAAATAAVGSSPPRNTMAEASGRRPMLICSVMSDVQQDVGCMGLKLAEASAG</sequence>
<keyword evidence="1" id="KW-0812">Transmembrane</keyword>
<protein>
    <submittedName>
        <fullName evidence="2">Uncharacterized protein</fullName>
    </submittedName>
</protein>
<keyword evidence="3" id="KW-1185">Reference proteome</keyword>
<keyword evidence="1" id="KW-1133">Transmembrane helix</keyword>
<dbReference type="EnsemblMetazoa" id="AMEM018132-RA">
    <property type="protein sequence ID" value="AMEM018132-PA"/>
    <property type="gene ID" value="AMEM018132"/>
</dbReference>
<dbReference type="AlphaFoldDB" id="A0A182VNU1"/>
<dbReference type="Proteomes" id="UP000075903">
    <property type="component" value="Unassembled WGS sequence"/>
</dbReference>
<evidence type="ECO:0000313" key="3">
    <source>
        <dbReference type="Proteomes" id="UP000075903"/>
    </source>
</evidence>